<feature type="transmembrane region" description="Helical" evidence="1">
    <location>
        <begin position="182"/>
        <end position="201"/>
    </location>
</feature>
<evidence type="ECO:0000313" key="2">
    <source>
        <dbReference type="EMBL" id="MFD1125490.1"/>
    </source>
</evidence>
<proteinExistence type="predicted"/>
<dbReference type="RefSeq" id="WP_121978974.1">
    <property type="nucleotide sequence ID" value="NZ_JBHTLH010000031.1"/>
</dbReference>
<accession>A0ABW3PTH7</accession>
<dbReference type="EMBL" id="JBHTLH010000031">
    <property type="protein sequence ID" value="MFD1125490.1"/>
    <property type="molecule type" value="Genomic_DNA"/>
</dbReference>
<gene>
    <name evidence="2" type="ORF">ACFQ22_09025</name>
</gene>
<evidence type="ECO:0000313" key="3">
    <source>
        <dbReference type="Proteomes" id="UP001597156"/>
    </source>
</evidence>
<feature type="transmembrane region" description="Helical" evidence="1">
    <location>
        <begin position="121"/>
        <end position="146"/>
    </location>
</feature>
<organism evidence="2 3">
    <name type="scientific">Lentilactobacillus raoultii</name>
    <dbReference type="NCBI Taxonomy" id="1987503"/>
    <lineage>
        <taxon>Bacteria</taxon>
        <taxon>Bacillati</taxon>
        <taxon>Bacillota</taxon>
        <taxon>Bacilli</taxon>
        <taxon>Lactobacillales</taxon>
        <taxon>Lactobacillaceae</taxon>
        <taxon>Lentilactobacillus</taxon>
    </lineage>
</organism>
<keyword evidence="1" id="KW-0812">Transmembrane</keyword>
<feature type="transmembrane region" description="Helical" evidence="1">
    <location>
        <begin position="50"/>
        <end position="68"/>
    </location>
</feature>
<protein>
    <submittedName>
        <fullName evidence="2">YibE/F family protein</fullName>
    </submittedName>
</protein>
<dbReference type="InterPro" id="IPR014564">
    <property type="entry name" value="UCP031503_TM"/>
</dbReference>
<dbReference type="PANTHER" id="PTHR41771:SF1">
    <property type="entry name" value="MEMBRANE PROTEIN"/>
    <property type="match status" value="1"/>
</dbReference>
<name>A0ABW3PTH7_9LACO</name>
<dbReference type="PIRSF" id="PIRSF031503">
    <property type="entry name" value="UCP031503_mp"/>
    <property type="match status" value="1"/>
</dbReference>
<feature type="transmembrane region" description="Helical" evidence="1">
    <location>
        <begin position="80"/>
        <end position="101"/>
    </location>
</feature>
<reference evidence="3" key="1">
    <citation type="journal article" date="2019" name="Int. J. Syst. Evol. Microbiol.">
        <title>The Global Catalogue of Microorganisms (GCM) 10K type strain sequencing project: providing services to taxonomists for standard genome sequencing and annotation.</title>
        <authorList>
            <consortium name="The Broad Institute Genomics Platform"/>
            <consortium name="The Broad Institute Genome Sequencing Center for Infectious Disease"/>
            <person name="Wu L."/>
            <person name="Ma J."/>
        </authorList>
    </citation>
    <scope>NUCLEOTIDE SEQUENCE [LARGE SCALE GENOMIC DNA]</scope>
    <source>
        <strain evidence="3">CCUG 71848</strain>
    </source>
</reference>
<feature type="transmembrane region" description="Helical" evidence="1">
    <location>
        <begin position="6"/>
        <end position="21"/>
    </location>
</feature>
<evidence type="ECO:0000256" key="1">
    <source>
        <dbReference type="SAM" id="Phobius"/>
    </source>
</evidence>
<sequence length="251" mass="27346">MTSITLMGIVLLIVMMIAGGLQGIKAFLSVGFNLVMMFLIIRLLSMDFPFLWVTLIGAAVILSMTIYLGVSDATVADASFISAGLVALILVILIIPVYQWAQVQGFGEENTSELESMSLLIGMKFIHLSMATAILSSLGAVGEAAVSVASGLKKTQTAYTQLSDRQFFSVGMAVGRQMLSTALNTLFFGFFGGFLALFIWFLRLDYSFGQLINNKIFVAEFLLILISILGVVLVIPLTVWVMMLKRRTKAQ</sequence>
<keyword evidence="3" id="KW-1185">Reference proteome</keyword>
<dbReference type="Pfam" id="PF07907">
    <property type="entry name" value="YibE_F"/>
    <property type="match status" value="1"/>
</dbReference>
<dbReference type="PANTHER" id="PTHR41771">
    <property type="entry name" value="MEMBRANE PROTEIN-RELATED"/>
    <property type="match status" value="1"/>
</dbReference>
<feature type="transmembrane region" description="Helical" evidence="1">
    <location>
        <begin position="221"/>
        <end position="244"/>
    </location>
</feature>
<keyword evidence="1" id="KW-0472">Membrane</keyword>
<feature type="transmembrane region" description="Helical" evidence="1">
    <location>
        <begin position="26"/>
        <end position="44"/>
    </location>
</feature>
<dbReference type="Proteomes" id="UP001597156">
    <property type="component" value="Unassembled WGS sequence"/>
</dbReference>
<dbReference type="InterPro" id="IPR012507">
    <property type="entry name" value="YibE_F"/>
</dbReference>
<comment type="caution">
    <text evidence="2">The sequence shown here is derived from an EMBL/GenBank/DDBJ whole genome shotgun (WGS) entry which is preliminary data.</text>
</comment>
<keyword evidence="1" id="KW-1133">Transmembrane helix</keyword>